<feature type="compositionally biased region" description="Polar residues" evidence="1">
    <location>
        <begin position="8"/>
        <end position="23"/>
    </location>
</feature>
<gene>
    <name evidence="2" type="ORF">HMPREF0551_0764</name>
</gene>
<reference evidence="2 3" key="1">
    <citation type="submission" date="2010-12" db="EMBL/GenBank/DDBJ databases">
        <authorList>
            <person name="Muzny D."/>
            <person name="Qin X."/>
            <person name="Deng J."/>
            <person name="Jiang H."/>
            <person name="Liu Y."/>
            <person name="Qu J."/>
            <person name="Song X.-Z."/>
            <person name="Zhang L."/>
            <person name="Thornton R."/>
            <person name="Coyle M."/>
            <person name="Francisco L."/>
            <person name="Jackson L."/>
            <person name="Javaid M."/>
            <person name="Korchina V."/>
            <person name="Kovar C."/>
            <person name="Mata R."/>
            <person name="Mathew T."/>
            <person name="Ngo R."/>
            <person name="Nguyen L."/>
            <person name="Nguyen N."/>
            <person name="Okwuonu G."/>
            <person name="Ongeri F."/>
            <person name="Pham C."/>
            <person name="Simmons D."/>
            <person name="Wilczek-Boney K."/>
            <person name="Hale W."/>
            <person name="Jakkamsetti A."/>
            <person name="Pham P."/>
            <person name="Ruth R."/>
            <person name="San Lucas F."/>
            <person name="Warren J."/>
            <person name="Zhang J."/>
            <person name="Zhao Z."/>
            <person name="Zhou C."/>
            <person name="Zhu D."/>
            <person name="Lee S."/>
            <person name="Bess C."/>
            <person name="Blankenburg K."/>
            <person name="Forbes L."/>
            <person name="Fu Q."/>
            <person name="Gubbala S."/>
            <person name="Hirani K."/>
            <person name="Jayaseelan J.C."/>
            <person name="Lara F."/>
            <person name="Munidasa M."/>
            <person name="Palculict T."/>
            <person name="Patil S."/>
            <person name="Pu L.-L."/>
            <person name="Saada N."/>
            <person name="Tang L."/>
            <person name="Weissenberger G."/>
            <person name="Zhu Y."/>
            <person name="Hemphill L."/>
            <person name="Shang Y."/>
            <person name="Youmans B."/>
            <person name="Ayvaz T."/>
            <person name="Ross M."/>
            <person name="Santibanez J."/>
            <person name="Aqrawi P."/>
            <person name="Gross S."/>
            <person name="Joshi V."/>
            <person name="Fowler G."/>
            <person name="Nazareth L."/>
            <person name="Reid J."/>
            <person name="Worley K."/>
            <person name="Petrosino J."/>
            <person name="Highlander S."/>
            <person name="Gibbs R."/>
        </authorList>
    </citation>
    <scope>NUCLEOTIDE SEQUENCE [LARGE SCALE GENOMIC DNA]</scope>
    <source>
        <strain evidence="2 3">ATCC 51599</strain>
    </source>
</reference>
<evidence type="ECO:0000313" key="2">
    <source>
        <dbReference type="EMBL" id="EFV95276.1"/>
    </source>
</evidence>
<feature type="region of interest" description="Disordered" evidence="1">
    <location>
        <begin position="1"/>
        <end position="39"/>
    </location>
</feature>
<organism evidence="2 3">
    <name type="scientific">Lautropia mirabilis ATCC 51599</name>
    <dbReference type="NCBI Taxonomy" id="887898"/>
    <lineage>
        <taxon>Bacteria</taxon>
        <taxon>Pseudomonadati</taxon>
        <taxon>Pseudomonadota</taxon>
        <taxon>Betaproteobacteria</taxon>
        <taxon>Burkholderiales</taxon>
        <taxon>Burkholderiaceae</taxon>
        <taxon>Lautropia</taxon>
    </lineage>
</organism>
<protein>
    <submittedName>
        <fullName evidence="2">Uncharacterized protein</fullName>
    </submittedName>
</protein>
<evidence type="ECO:0000256" key="1">
    <source>
        <dbReference type="SAM" id="MobiDB-lite"/>
    </source>
</evidence>
<evidence type="ECO:0000313" key="3">
    <source>
        <dbReference type="Proteomes" id="UP000011021"/>
    </source>
</evidence>
<dbReference type="HOGENOM" id="CLU_3312017_0_0_4"/>
<sequence>MGEERTDTTAGKHSIMTSKQPVSGRTACFQPERQESGCG</sequence>
<dbReference type="Proteomes" id="UP000011021">
    <property type="component" value="Unassembled WGS sequence"/>
</dbReference>
<comment type="caution">
    <text evidence="2">The sequence shown here is derived from an EMBL/GenBank/DDBJ whole genome shotgun (WGS) entry which is preliminary data.</text>
</comment>
<keyword evidence="3" id="KW-1185">Reference proteome</keyword>
<accession>E7RWA1</accession>
<dbReference type="EMBL" id="AEQP01000003">
    <property type="protein sequence ID" value="EFV95276.1"/>
    <property type="molecule type" value="Genomic_DNA"/>
</dbReference>
<proteinExistence type="predicted"/>
<dbReference type="AlphaFoldDB" id="E7RWA1"/>
<name>E7RWA1_9BURK</name>